<gene>
    <name evidence="1" type="ORF">KIW84_034568</name>
</gene>
<name>A0A9D4Y1B1_PEA</name>
<organism evidence="1 2">
    <name type="scientific">Pisum sativum</name>
    <name type="common">Garden pea</name>
    <name type="synonym">Lathyrus oleraceus</name>
    <dbReference type="NCBI Taxonomy" id="3888"/>
    <lineage>
        <taxon>Eukaryota</taxon>
        <taxon>Viridiplantae</taxon>
        <taxon>Streptophyta</taxon>
        <taxon>Embryophyta</taxon>
        <taxon>Tracheophyta</taxon>
        <taxon>Spermatophyta</taxon>
        <taxon>Magnoliopsida</taxon>
        <taxon>eudicotyledons</taxon>
        <taxon>Gunneridae</taxon>
        <taxon>Pentapetalae</taxon>
        <taxon>rosids</taxon>
        <taxon>fabids</taxon>
        <taxon>Fabales</taxon>
        <taxon>Fabaceae</taxon>
        <taxon>Papilionoideae</taxon>
        <taxon>50 kb inversion clade</taxon>
        <taxon>NPAAA clade</taxon>
        <taxon>Hologalegina</taxon>
        <taxon>IRL clade</taxon>
        <taxon>Fabeae</taxon>
        <taxon>Lathyrus</taxon>
    </lineage>
</organism>
<reference evidence="1 2" key="1">
    <citation type="journal article" date="2022" name="Nat. Genet.">
        <title>Improved pea reference genome and pan-genome highlight genomic features and evolutionary characteristics.</title>
        <authorList>
            <person name="Yang T."/>
            <person name="Liu R."/>
            <person name="Luo Y."/>
            <person name="Hu S."/>
            <person name="Wang D."/>
            <person name="Wang C."/>
            <person name="Pandey M.K."/>
            <person name="Ge S."/>
            <person name="Xu Q."/>
            <person name="Li N."/>
            <person name="Li G."/>
            <person name="Huang Y."/>
            <person name="Saxena R.K."/>
            <person name="Ji Y."/>
            <person name="Li M."/>
            <person name="Yan X."/>
            <person name="He Y."/>
            <person name="Liu Y."/>
            <person name="Wang X."/>
            <person name="Xiang C."/>
            <person name="Varshney R.K."/>
            <person name="Ding H."/>
            <person name="Gao S."/>
            <person name="Zong X."/>
        </authorList>
    </citation>
    <scope>NUCLEOTIDE SEQUENCE [LARGE SCALE GENOMIC DNA]</scope>
    <source>
        <strain evidence="1 2">cv. Zhongwan 6</strain>
    </source>
</reference>
<evidence type="ECO:0000313" key="2">
    <source>
        <dbReference type="Proteomes" id="UP001058974"/>
    </source>
</evidence>
<proteinExistence type="predicted"/>
<dbReference type="Proteomes" id="UP001058974">
    <property type="component" value="Chromosome 3"/>
</dbReference>
<protein>
    <submittedName>
        <fullName evidence="1">Uncharacterized protein</fullName>
    </submittedName>
</protein>
<accession>A0A9D4Y1B1</accession>
<keyword evidence="2" id="KW-1185">Reference proteome</keyword>
<dbReference type="AlphaFoldDB" id="A0A9D4Y1B1"/>
<dbReference type="EMBL" id="JAMSHJ010000003">
    <property type="protein sequence ID" value="KAI5430038.1"/>
    <property type="molecule type" value="Genomic_DNA"/>
</dbReference>
<sequence>MDYKDCSLEESKSITSTNRYEEQGLMVAPLNYYKTLSDQIGDYIMEQINSYVQELKALEVGEDPNHRLAMVVFKEGVASYFLASPPKKNEKEENDVDVIPLEDRRFSIIERANNWTIELRKRNDNRTYDIFSTHLPSNKQFRSKPEVINFVLYEARRKRQSNKRKLTEFASEFNVHYYVTGSTSKEINLRRKTSSDIYEKDLGMNMIEWFPNEIRENNTQGGSMGEGKCEEPNEEQIEDDFFEGVERFCLDDMMICSKSNVTDDKIVEVFYLENYFDGSL</sequence>
<dbReference type="Gramene" id="Psat03G0456800-T2">
    <property type="protein sequence ID" value="KAI5430038.1"/>
    <property type="gene ID" value="KIW84_034568"/>
</dbReference>
<comment type="caution">
    <text evidence="1">The sequence shown here is derived from an EMBL/GenBank/DDBJ whole genome shotgun (WGS) entry which is preliminary data.</text>
</comment>
<evidence type="ECO:0000313" key="1">
    <source>
        <dbReference type="EMBL" id="KAI5430038.1"/>
    </source>
</evidence>